<keyword evidence="3 12" id="KW-0548">Nucleotidyltransferase</keyword>
<evidence type="ECO:0000259" key="10">
    <source>
        <dbReference type="Pfam" id="PF00294"/>
    </source>
</evidence>
<evidence type="ECO:0000256" key="1">
    <source>
        <dbReference type="ARBA" id="ARBA00012519"/>
    </source>
</evidence>
<feature type="domain" description="Carbohydrate kinase PfkB" evidence="10">
    <location>
        <begin position="171"/>
        <end position="279"/>
    </location>
</feature>
<dbReference type="Pfam" id="PF01467">
    <property type="entry name" value="CTP_transf_like"/>
    <property type="match status" value="1"/>
</dbReference>
<evidence type="ECO:0000256" key="3">
    <source>
        <dbReference type="ARBA" id="ARBA00022695"/>
    </source>
</evidence>
<sequence length="554" mass="55543">MSEKVSAPLVVVGDALLDRDLVGTADRLAPDAPVPVVADCVERLRPGGAALAAYLAAQDGRPVTLVTGLGDDPAARRLRRLLEPAVRVIALPVTGPLPEKTRLLAQHRPVARIDRGDGRAAGATEEAREAIRSAHAVLVSDYGRGAAEALRDTLAERPPEVWDPHPRGATPVPGTRLVTPAEKEARQFAEGGSGEDLRTVSRGAAALVRAWQAAAVVVTLGSRGALLSYGDNPLLFPAPTAHAGDPCGAGDRFAATAAGHLADGALVEEAVARAVAAATGFVAAGAAGAIGVDAADTEAAPASTTGAAGADTQAPAVPGTAEGAPEGATPGRAARAAVGRAAARVLPGAAEGTVAGTIGDAVGQAAADAVEGAVDDTAPRGPGRAPRPAPPAGDEDPCVLAGRVRAAGGTVVAAGGCFDLLHAGHVGLLEEARRLGDCLVVCVNSDASVRRRKGDGRPVNPLADRVRVLKALACVDAVAVFDEDTPAQLLARLRPDVWVKGGDYAGADLPEAALLEEWGGQAVLLPYLDGRSSTRLAARAAAAVAAARDAGGPR</sequence>
<dbReference type="NCBIfam" id="TIGR00125">
    <property type="entry name" value="cyt_tran_rel"/>
    <property type="match status" value="1"/>
</dbReference>
<feature type="region of interest" description="Disordered" evidence="9">
    <location>
        <begin position="373"/>
        <end position="395"/>
    </location>
</feature>
<evidence type="ECO:0000256" key="8">
    <source>
        <dbReference type="ARBA" id="ARBA00047428"/>
    </source>
</evidence>
<feature type="domain" description="Cytidyltransferase-like" evidence="11">
    <location>
        <begin position="414"/>
        <end position="504"/>
    </location>
</feature>
<evidence type="ECO:0000256" key="7">
    <source>
        <dbReference type="ARBA" id="ARBA00023277"/>
    </source>
</evidence>
<dbReference type="InterPro" id="IPR050385">
    <property type="entry name" value="Archaeal_FAD_synthase"/>
</dbReference>
<dbReference type="RefSeq" id="WP_108952508.1">
    <property type="nucleotide sequence ID" value="NZ_BEVZ01000002.1"/>
</dbReference>
<dbReference type="PANTHER" id="PTHR43793:SF2">
    <property type="entry name" value="BIFUNCTIONAL PROTEIN HLDE"/>
    <property type="match status" value="1"/>
</dbReference>
<feature type="compositionally biased region" description="Low complexity" evidence="9">
    <location>
        <begin position="373"/>
        <end position="384"/>
    </location>
</feature>
<evidence type="ECO:0000313" key="12">
    <source>
        <dbReference type="EMBL" id="MEU3557949.1"/>
    </source>
</evidence>
<evidence type="ECO:0000256" key="9">
    <source>
        <dbReference type="SAM" id="MobiDB-lite"/>
    </source>
</evidence>
<keyword evidence="4" id="KW-0547">Nucleotide-binding</keyword>
<keyword evidence="2" id="KW-0808">Transferase</keyword>
<dbReference type="SUPFAM" id="SSF52374">
    <property type="entry name" value="Nucleotidylyl transferase"/>
    <property type="match status" value="1"/>
</dbReference>
<protein>
    <recommendedName>
        <fullName evidence="1">D-glycero-beta-D-manno-heptose 1-phosphate adenylyltransferase</fullName>
        <ecNumber evidence="1">2.7.7.70</ecNumber>
    </recommendedName>
</protein>
<dbReference type="Gene3D" id="3.40.50.620">
    <property type="entry name" value="HUPs"/>
    <property type="match status" value="1"/>
</dbReference>
<dbReference type="Proteomes" id="UP001550850">
    <property type="component" value="Unassembled WGS sequence"/>
</dbReference>
<dbReference type="SUPFAM" id="SSF53613">
    <property type="entry name" value="Ribokinase-like"/>
    <property type="match status" value="1"/>
</dbReference>
<keyword evidence="7" id="KW-0119">Carbohydrate metabolism</keyword>
<evidence type="ECO:0000256" key="6">
    <source>
        <dbReference type="ARBA" id="ARBA00023268"/>
    </source>
</evidence>
<dbReference type="PANTHER" id="PTHR43793">
    <property type="entry name" value="FAD SYNTHASE"/>
    <property type="match status" value="1"/>
</dbReference>
<gene>
    <name evidence="12" type="primary">rfaE2</name>
    <name evidence="12" type="ORF">AB0E65_27625</name>
</gene>
<dbReference type="Gene3D" id="3.40.1190.20">
    <property type="match status" value="1"/>
</dbReference>
<name>A0ABV2YQY8_9ACTN</name>
<dbReference type="InterPro" id="IPR011611">
    <property type="entry name" value="PfkB_dom"/>
</dbReference>
<evidence type="ECO:0000256" key="5">
    <source>
        <dbReference type="ARBA" id="ARBA00022840"/>
    </source>
</evidence>
<keyword evidence="5" id="KW-0067">ATP-binding</keyword>
<accession>A0ABV2YQY8</accession>
<comment type="caution">
    <text evidence="12">The sequence shown here is derived from an EMBL/GenBank/DDBJ whole genome shotgun (WGS) entry which is preliminary data.</text>
</comment>
<dbReference type="NCBIfam" id="TIGR02199">
    <property type="entry name" value="rfaE_dom_II"/>
    <property type="match status" value="1"/>
</dbReference>
<organism evidence="12 13">
    <name type="scientific">Streptomyces fragilis</name>
    <dbReference type="NCBI Taxonomy" id="67301"/>
    <lineage>
        <taxon>Bacteria</taxon>
        <taxon>Bacillati</taxon>
        <taxon>Actinomycetota</taxon>
        <taxon>Actinomycetes</taxon>
        <taxon>Kitasatosporales</taxon>
        <taxon>Streptomycetaceae</taxon>
        <taxon>Streptomyces</taxon>
    </lineage>
</organism>
<comment type="catalytic activity">
    <reaction evidence="8">
        <text>D-glycero-beta-D-manno-heptose 1-phosphate + ATP + H(+) = ADP-D-glycero-beta-D-manno-heptose + diphosphate</text>
        <dbReference type="Rhea" id="RHEA:27465"/>
        <dbReference type="ChEBI" id="CHEBI:15378"/>
        <dbReference type="ChEBI" id="CHEBI:30616"/>
        <dbReference type="ChEBI" id="CHEBI:33019"/>
        <dbReference type="ChEBI" id="CHEBI:59967"/>
        <dbReference type="ChEBI" id="CHEBI:61593"/>
        <dbReference type="EC" id="2.7.7.70"/>
    </reaction>
</comment>
<reference evidence="12 13" key="1">
    <citation type="submission" date="2024-06" db="EMBL/GenBank/DDBJ databases">
        <title>The Natural Products Discovery Center: Release of the First 8490 Sequenced Strains for Exploring Actinobacteria Biosynthetic Diversity.</title>
        <authorList>
            <person name="Kalkreuter E."/>
            <person name="Kautsar S.A."/>
            <person name="Yang D."/>
            <person name="Bader C.D."/>
            <person name="Teijaro C.N."/>
            <person name="Fluegel L."/>
            <person name="Davis C.M."/>
            <person name="Simpson J.R."/>
            <person name="Lauterbach L."/>
            <person name="Steele A.D."/>
            <person name="Gui C."/>
            <person name="Meng S."/>
            <person name="Li G."/>
            <person name="Viehrig K."/>
            <person name="Ye F."/>
            <person name="Su P."/>
            <person name="Kiefer A.F."/>
            <person name="Nichols A."/>
            <person name="Cepeda A.J."/>
            <person name="Yan W."/>
            <person name="Fan B."/>
            <person name="Jiang Y."/>
            <person name="Adhikari A."/>
            <person name="Zheng C.-J."/>
            <person name="Schuster L."/>
            <person name="Cowan T.M."/>
            <person name="Smanski M.J."/>
            <person name="Chevrette M.G."/>
            <person name="De Carvalho L.P.S."/>
            <person name="Shen B."/>
        </authorList>
    </citation>
    <scope>NUCLEOTIDE SEQUENCE [LARGE SCALE GENOMIC DNA]</scope>
    <source>
        <strain evidence="12 13">NPDC038104</strain>
    </source>
</reference>
<dbReference type="InterPro" id="IPR004821">
    <property type="entry name" value="Cyt_trans-like"/>
</dbReference>
<dbReference type="InterPro" id="IPR029056">
    <property type="entry name" value="Ribokinase-like"/>
</dbReference>
<proteinExistence type="predicted"/>
<dbReference type="EC" id="2.7.7.70" evidence="1"/>
<evidence type="ECO:0000256" key="2">
    <source>
        <dbReference type="ARBA" id="ARBA00022679"/>
    </source>
</evidence>
<dbReference type="EMBL" id="JBEZUR010000076">
    <property type="protein sequence ID" value="MEU3557949.1"/>
    <property type="molecule type" value="Genomic_DNA"/>
</dbReference>
<evidence type="ECO:0000259" key="11">
    <source>
        <dbReference type="Pfam" id="PF01467"/>
    </source>
</evidence>
<dbReference type="InterPro" id="IPR011914">
    <property type="entry name" value="RfaE_dom_II"/>
</dbReference>
<keyword evidence="6" id="KW-0511">Multifunctional enzyme</keyword>
<evidence type="ECO:0000313" key="13">
    <source>
        <dbReference type="Proteomes" id="UP001550850"/>
    </source>
</evidence>
<dbReference type="GO" id="GO:0016779">
    <property type="term" value="F:nucleotidyltransferase activity"/>
    <property type="evidence" value="ECO:0007669"/>
    <property type="project" value="UniProtKB-KW"/>
</dbReference>
<evidence type="ECO:0000256" key="4">
    <source>
        <dbReference type="ARBA" id="ARBA00022741"/>
    </source>
</evidence>
<dbReference type="Pfam" id="PF00294">
    <property type="entry name" value="PfkB"/>
    <property type="match status" value="1"/>
</dbReference>
<feature type="region of interest" description="Disordered" evidence="9">
    <location>
        <begin position="302"/>
        <end position="335"/>
    </location>
</feature>
<dbReference type="InterPro" id="IPR014729">
    <property type="entry name" value="Rossmann-like_a/b/a_fold"/>
</dbReference>
<keyword evidence="13" id="KW-1185">Reference proteome</keyword>